<dbReference type="InterPro" id="IPR003615">
    <property type="entry name" value="HNH_nuc"/>
</dbReference>
<dbReference type="GO" id="GO:0004519">
    <property type="term" value="F:endonuclease activity"/>
    <property type="evidence" value="ECO:0007669"/>
    <property type="project" value="UniProtKB-KW"/>
</dbReference>
<sequence>MAGTIKTKDIKILWSRGAGRCSMKECRRKLTMDSSKETESFALGEMCHIIGETNSDKSPRGLSSMPEENRNNYSNLILLCSHHHTEIDKNIKDWPVEILHQIKDEHELWVEETLSQKKITPSELVYSNIIDNINIKLQLDLYNWFISNAVRNIVYTNFIETSDYFEERLIAIDWPNTDVNLETSIIDLMKSFTEYITHYLKYSTPIEPDFKFYREDTTYKKIFPNPDYHTISDRNQLWIRKNFFLLQKFVYNLNLFTKEVRKEFNPFFHLKRGKFLIIDEFGMYGGGESYMLLPKLETINSHLETINTEIKDFENNNPKFI</sequence>
<keyword evidence="2" id="KW-0255">Endonuclease</keyword>
<proteinExistence type="predicted"/>
<organism evidence="2 3">
    <name type="scientific">Flavobacterium suzhouense</name>
    <dbReference type="NCBI Taxonomy" id="1529638"/>
    <lineage>
        <taxon>Bacteria</taxon>
        <taxon>Pseudomonadati</taxon>
        <taxon>Bacteroidota</taxon>
        <taxon>Flavobacteriia</taxon>
        <taxon>Flavobacteriales</taxon>
        <taxon>Flavobacteriaceae</taxon>
        <taxon>Flavobacterium</taxon>
    </lineage>
</organism>
<evidence type="ECO:0000259" key="1">
    <source>
        <dbReference type="Pfam" id="PF13391"/>
    </source>
</evidence>
<keyword evidence="3" id="KW-1185">Reference proteome</keyword>
<feature type="domain" description="HNH nuclease" evidence="1">
    <location>
        <begin position="42"/>
        <end position="89"/>
    </location>
</feature>
<gene>
    <name evidence="2" type="ORF">ACFSR3_02285</name>
</gene>
<name>A0ABW5NQB4_9FLAO</name>
<evidence type="ECO:0000313" key="2">
    <source>
        <dbReference type="EMBL" id="MFD2600873.1"/>
    </source>
</evidence>
<keyword evidence="2" id="KW-0378">Hydrolase</keyword>
<dbReference type="Pfam" id="PF13391">
    <property type="entry name" value="HNH_2"/>
    <property type="match status" value="1"/>
</dbReference>
<dbReference type="EMBL" id="JBHUMD010000004">
    <property type="protein sequence ID" value="MFD2600873.1"/>
    <property type="molecule type" value="Genomic_DNA"/>
</dbReference>
<accession>A0ABW5NQB4</accession>
<dbReference type="RefSeq" id="WP_379819545.1">
    <property type="nucleotide sequence ID" value="NZ_JBHUMD010000004.1"/>
</dbReference>
<reference evidence="3" key="1">
    <citation type="journal article" date="2019" name="Int. J. Syst. Evol. Microbiol.">
        <title>The Global Catalogue of Microorganisms (GCM) 10K type strain sequencing project: providing services to taxonomists for standard genome sequencing and annotation.</title>
        <authorList>
            <consortium name="The Broad Institute Genomics Platform"/>
            <consortium name="The Broad Institute Genome Sequencing Center for Infectious Disease"/>
            <person name="Wu L."/>
            <person name="Ma J."/>
        </authorList>
    </citation>
    <scope>NUCLEOTIDE SEQUENCE [LARGE SCALE GENOMIC DNA]</scope>
    <source>
        <strain evidence="3">KCTC 42107</strain>
    </source>
</reference>
<comment type="caution">
    <text evidence="2">The sequence shown here is derived from an EMBL/GenBank/DDBJ whole genome shotgun (WGS) entry which is preliminary data.</text>
</comment>
<keyword evidence="2" id="KW-0540">Nuclease</keyword>
<protein>
    <submittedName>
        <fullName evidence="2">HNH endonuclease</fullName>
    </submittedName>
</protein>
<dbReference type="Proteomes" id="UP001597480">
    <property type="component" value="Unassembled WGS sequence"/>
</dbReference>
<evidence type="ECO:0000313" key="3">
    <source>
        <dbReference type="Proteomes" id="UP001597480"/>
    </source>
</evidence>